<keyword evidence="8" id="KW-1185">Reference proteome</keyword>
<gene>
    <name evidence="7" type="ORF">DI53_1195</name>
</gene>
<name>A0A0B8T4N1_9SPHI</name>
<evidence type="ECO:0000313" key="8">
    <source>
        <dbReference type="Proteomes" id="UP000031802"/>
    </source>
</evidence>
<reference evidence="7 8" key="2">
    <citation type="journal article" date="2015" name="PLoS ONE">
        <title>Whole-Genome Optical Mapping and Finished Genome Sequence of Sphingobacterium deserti sp. nov., a New Species Isolated from the Western Desert of China.</title>
        <authorList>
            <person name="Teng C."/>
            <person name="Zhou Z."/>
            <person name="Molnar I."/>
            <person name="Li X."/>
            <person name="Tang R."/>
            <person name="Chen M."/>
            <person name="Wang L."/>
            <person name="Su S."/>
            <person name="Zhang W."/>
            <person name="Lin M."/>
        </authorList>
    </citation>
    <scope>NUCLEOTIDE SEQUENCE [LARGE SCALE GENOMIC DNA]</scope>
    <source>
        <strain evidence="8">ACCC05744</strain>
    </source>
</reference>
<dbReference type="EMBL" id="JJMU01000021">
    <property type="protein sequence ID" value="KGE14968.1"/>
    <property type="molecule type" value="Genomic_DNA"/>
</dbReference>
<dbReference type="PROSITE" id="PS00666">
    <property type="entry name" value="DHDPS_2"/>
    <property type="match status" value="1"/>
</dbReference>
<dbReference type="Gene3D" id="3.20.20.70">
    <property type="entry name" value="Aldolase class I"/>
    <property type="match status" value="1"/>
</dbReference>
<dbReference type="GO" id="GO:0044281">
    <property type="term" value="P:small molecule metabolic process"/>
    <property type="evidence" value="ECO:0007669"/>
    <property type="project" value="UniProtKB-ARBA"/>
</dbReference>
<dbReference type="eggNOG" id="COG0329">
    <property type="taxonomic scope" value="Bacteria"/>
</dbReference>
<evidence type="ECO:0000256" key="3">
    <source>
        <dbReference type="ARBA" id="ARBA00023270"/>
    </source>
</evidence>
<dbReference type="InterPro" id="IPR020625">
    <property type="entry name" value="Schiff_base-form_aldolases_AS"/>
</dbReference>
<evidence type="ECO:0000313" key="7">
    <source>
        <dbReference type="EMBL" id="KGE14968.1"/>
    </source>
</evidence>
<dbReference type="SUPFAM" id="SSF51569">
    <property type="entry name" value="Aldolase"/>
    <property type="match status" value="1"/>
</dbReference>
<dbReference type="PANTHER" id="PTHR12128">
    <property type="entry name" value="DIHYDRODIPICOLINATE SYNTHASE"/>
    <property type="match status" value="1"/>
</dbReference>
<proteinExistence type="inferred from homology"/>
<dbReference type="Proteomes" id="UP000031802">
    <property type="component" value="Unassembled WGS sequence"/>
</dbReference>
<organism evidence="7 8">
    <name type="scientific">Sphingobacterium deserti</name>
    <dbReference type="NCBI Taxonomy" id="1229276"/>
    <lineage>
        <taxon>Bacteria</taxon>
        <taxon>Pseudomonadati</taxon>
        <taxon>Bacteroidota</taxon>
        <taxon>Sphingobacteriia</taxon>
        <taxon>Sphingobacteriales</taxon>
        <taxon>Sphingobacteriaceae</taxon>
        <taxon>Sphingobacterium</taxon>
    </lineage>
</organism>
<dbReference type="PRINTS" id="PR00146">
    <property type="entry name" value="DHPICSNTHASE"/>
</dbReference>
<dbReference type="PATRIC" id="fig|1229276.3.peg.1238"/>
<dbReference type="AlphaFoldDB" id="A0A0B8T4N1"/>
<accession>A0A0B8T4N1</accession>
<feature type="active site" description="Proton donor/acceptor" evidence="5">
    <location>
        <position position="142"/>
    </location>
</feature>
<feature type="binding site" evidence="6">
    <location>
        <position position="214"/>
    </location>
    <ligand>
        <name>pyruvate</name>
        <dbReference type="ChEBI" id="CHEBI:15361"/>
    </ligand>
</feature>
<reference evidence="8" key="1">
    <citation type="submission" date="2014-04" db="EMBL/GenBank/DDBJ databases">
        <title>Whole-Genome optical mapping and complete genome sequence of Sphingobacterium deserti sp. nov., a new spaces isolated from desert in the west of China.</title>
        <authorList>
            <person name="Teng C."/>
            <person name="Zhou Z."/>
            <person name="Li X."/>
            <person name="Chen M."/>
            <person name="Lin M."/>
            <person name="Wang L."/>
            <person name="Su S."/>
            <person name="Zhang C."/>
            <person name="Zhang W."/>
        </authorList>
    </citation>
    <scope>NUCLEOTIDE SEQUENCE [LARGE SCALE GENOMIC DNA]</scope>
    <source>
        <strain evidence="8">ACCC05744</strain>
    </source>
</reference>
<dbReference type="GO" id="GO:0008840">
    <property type="term" value="F:4-hydroxy-tetrahydrodipicolinate synthase activity"/>
    <property type="evidence" value="ECO:0007669"/>
    <property type="project" value="TreeGrafter"/>
</dbReference>
<dbReference type="PANTHER" id="PTHR12128:SF66">
    <property type="entry name" value="4-HYDROXY-2-OXOGLUTARATE ALDOLASE, MITOCHONDRIAL"/>
    <property type="match status" value="1"/>
</dbReference>
<comment type="similarity">
    <text evidence="1 4">Belongs to the DapA family.</text>
</comment>
<evidence type="ECO:0000256" key="5">
    <source>
        <dbReference type="PIRSR" id="PIRSR001365-1"/>
    </source>
</evidence>
<protein>
    <submittedName>
        <fullName evidence="7">Dihydrodipicolinate synthetase</fullName>
    </submittedName>
</protein>
<keyword evidence="3" id="KW-0704">Schiff base</keyword>
<dbReference type="Pfam" id="PF00701">
    <property type="entry name" value="DHDPS"/>
    <property type="match status" value="1"/>
</dbReference>
<keyword evidence="2 4" id="KW-0456">Lyase</keyword>
<dbReference type="SMART" id="SM01130">
    <property type="entry name" value="DHDPS"/>
    <property type="match status" value="1"/>
</dbReference>
<feature type="binding site" evidence="6">
    <location>
        <position position="54"/>
    </location>
    <ligand>
        <name>pyruvate</name>
        <dbReference type="ChEBI" id="CHEBI:15361"/>
    </ligand>
</feature>
<feature type="active site" description="Schiff-base intermediate with substrate" evidence="5">
    <location>
        <position position="170"/>
    </location>
</feature>
<dbReference type="CDD" id="cd00408">
    <property type="entry name" value="DHDPS-like"/>
    <property type="match status" value="1"/>
</dbReference>
<dbReference type="STRING" id="1229276.DI53_1195"/>
<evidence type="ECO:0000256" key="4">
    <source>
        <dbReference type="PIRNR" id="PIRNR001365"/>
    </source>
</evidence>
<comment type="caution">
    <text evidence="7">The sequence shown here is derived from an EMBL/GenBank/DDBJ whole genome shotgun (WGS) entry which is preliminary data.</text>
</comment>
<dbReference type="InterPro" id="IPR013785">
    <property type="entry name" value="Aldolase_TIM"/>
</dbReference>
<evidence type="ECO:0000256" key="1">
    <source>
        <dbReference type="ARBA" id="ARBA00007592"/>
    </source>
</evidence>
<sequence length="317" mass="35280">MPPINMKHEIKSKETIVPVIAPLKEDLSLDQDAVARIFLYLYANGATPFILGTTGESASLSTSFKEDYLRAAVANKPQDKKLYVGVSSNILEDSIAFAQLAYSLGVEDVAATLPTYYKLSEVQMEKYFLDLAEAIPNNLIIYNIPATTHMSIPLDLLDRLSYHPKIVAIKDSERSLERLDQSLQLWKDRTDFKHYMGWAGASAYSLLHGSDGIIPSSGNFAPAIYTEMCEAAERADADRANLLQKQSDELGALYQSNKSLGESLWALKVLMKQLGLCEPFMMPPLYALAIEEERALVEAFRALITNENIKLNLVNHV</sequence>
<evidence type="ECO:0000256" key="2">
    <source>
        <dbReference type="ARBA" id="ARBA00023239"/>
    </source>
</evidence>
<dbReference type="PIRSF" id="PIRSF001365">
    <property type="entry name" value="DHDPS"/>
    <property type="match status" value="1"/>
</dbReference>
<evidence type="ECO:0000256" key="6">
    <source>
        <dbReference type="PIRSR" id="PIRSR001365-2"/>
    </source>
</evidence>
<dbReference type="InterPro" id="IPR002220">
    <property type="entry name" value="DapA-like"/>
</dbReference>